<dbReference type="InterPro" id="IPR039420">
    <property type="entry name" value="WalR-like"/>
</dbReference>
<dbReference type="GO" id="GO:0006355">
    <property type="term" value="P:regulation of DNA-templated transcription"/>
    <property type="evidence" value="ECO:0007669"/>
    <property type="project" value="InterPro"/>
</dbReference>
<dbReference type="GO" id="GO:0000976">
    <property type="term" value="F:transcription cis-regulatory region binding"/>
    <property type="evidence" value="ECO:0007669"/>
    <property type="project" value="TreeGrafter"/>
</dbReference>
<dbReference type="Gene3D" id="6.10.250.690">
    <property type="match status" value="1"/>
</dbReference>
<dbReference type="PROSITE" id="PS50110">
    <property type="entry name" value="RESPONSE_REGULATORY"/>
    <property type="match status" value="1"/>
</dbReference>
<dbReference type="GO" id="GO:0000156">
    <property type="term" value="F:phosphorelay response regulator activity"/>
    <property type="evidence" value="ECO:0007669"/>
    <property type="project" value="TreeGrafter"/>
</dbReference>
<feature type="DNA-binding region" description="OmpR/PhoB-type" evidence="7">
    <location>
        <begin position="140"/>
        <end position="238"/>
    </location>
</feature>
<dbReference type="SUPFAM" id="SSF52172">
    <property type="entry name" value="CheY-like"/>
    <property type="match status" value="1"/>
</dbReference>
<feature type="domain" description="Response regulatory" evidence="8">
    <location>
        <begin position="18"/>
        <end position="132"/>
    </location>
</feature>
<protein>
    <submittedName>
        <fullName evidence="10">Transcriptional activator protein CzcR</fullName>
    </submittedName>
</protein>
<keyword evidence="1 6" id="KW-0597">Phosphoprotein</keyword>
<feature type="domain" description="OmpR/PhoB-type" evidence="9">
    <location>
        <begin position="140"/>
        <end position="238"/>
    </location>
</feature>
<evidence type="ECO:0000259" key="9">
    <source>
        <dbReference type="PROSITE" id="PS51755"/>
    </source>
</evidence>
<dbReference type="Pfam" id="PF00072">
    <property type="entry name" value="Response_reg"/>
    <property type="match status" value="1"/>
</dbReference>
<dbReference type="Gene3D" id="1.10.10.10">
    <property type="entry name" value="Winged helix-like DNA-binding domain superfamily/Winged helix DNA-binding domain"/>
    <property type="match status" value="1"/>
</dbReference>
<proteinExistence type="predicted"/>
<dbReference type="GO" id="GO:0005829">
    <property type="term" value="C:cytosol"/>
    <property type="evidence" value="ECO:0007669"/>
    <property type="project" value="TreeGrafter"/>
</dbReference>
<evidence type="ECO:0000313" key="10">
    <source>
        <dbReference type="EMBL" id="QDU66564.1"/>
    </source>
</evidence>
<dbReference type="PROSITE" id="PS51755">
    <property type="entry name" value="OMPR_PHOB"/>
    <property type="match status" value="1"/>
</dbReference>
<dbReference type="SUPFAM" id="SSF46894">
    <property type="entry name" value="C-terminal effector domain of the bipartite response regulators"/>
    <property type="match status" value="1"/>
</dbReference>
<feature type="modified residue" description="4-aspartylphosphate" evidence="6">
    <location>
        <position position="67"/>
    </location>
</feature>
<dbReference type="PANTHER" id="PTHR48111">
    <property type="entry name" value="REGULATOR OF RPOS"/>
    <property type="match status" value="1"/>
</dbReference>
<dbReference type="InterPro" id="IPR011006">
    <property type="entry name" value="CheY-like_superfamily"/>
</dbReference>
<keyword evidence="4 7" id="KW-0238">DNA-binding</keyword>
<dbReference type="InterPro" id="IPR036388">
    <property type="entry name" value="WH-like_DNA-bd_sf"/>
</dbReference>
<gene>
    <name evidence="10" type="primary">czcR_2</name>
    <name evidence="10" type="ORF">Pla133_16400</name>
</gene>
<evidence type="ECO:0000256" key="3">
    <source>
        <dbReference type="ARBA" id="ARBA00023015"/>
    </source>
</evidence>
<keyword evidence="3" id="KW-0805">Transcription regulation</keyword>
<evidence type="ECO:0000313" key="11">
    <source>
        <dbReference type="Proteomes" id="UP000316921"/>
    </source>
</evidence>
<evidence type="ECO:0000259" key="8">
    <source>
        <dbReference type="PROSITE" id="PS50110"/>
    </source>
</evidence>
<keyword evidence="2" id="KW-0902">Two-component regulatory system</keyword>
<dbReference type="SMART" id="SM00448">
    <property type="entry name" value="REC"/>
    <property type="match status" value="1"/>
</dbReference>
<accession>A0A518BHY7</accession>
<sequence>MSPGTRATRRVSLWATMRILLIEDSERLQLALTTGLRKEGHGVDVAGDGEAGLSYARNNQYDAIVLDLMLPKIDGLTVLQTLREEGNDTHVLVLTAKDTVDERVTGLRRGADDYLVKPFAFDELLARLEALGRRVYNAKSPEVTVGDLMIDTSAKSVERAGRRIDLSTREYALLEYLARRLGETVSRIEIEDHLYDETSLPTSNAVDRAVCSLRAKIGGPDDLPLIHTRRGLGYVLEAREDR</sequence>
<dbReference type="KEGG" id="pbap:Pla133_16400"/>
<dbReference type="EMBL" id="CP036287">
    <property type="protein sequence ID" value="QDU66564.1"/>
    <property type="molecule type" value="Genomic_DNA"/>
</dbReference>
<dbReference type="InterPro" id="IPR016032">
    <property type="entry name" value="Sig_transdc_resp-reg_C-effctor"/>
</dbReference>
<evidence type="ECO:0000256" key="6">
    <source>
        <dbReference type="PROSITE-ProRule" id="PRU00169"/>
    </source>
</evidence>
<evidence type="ECO:0000256" key="5">
    <source>
        <dbReference type="ARBA" id="ARBA00023163"/>
    </source>
</evidence>
<evidence type="ECO:0000256" key="7">
    <source>
        <dbReference type="PROSITE-ProRule" id="PRU01091"/>
    </source>
</evidence>
<dbReference type="InterPro" id="IPR001867">
    <property type="entry name" value="OmpR/PhoB-type_DNA-bd"/>
</dbReference>
<reference evidence="10 11" key="1">
    <citation type="submission" date="2019-02" db="EMBL/GenBank/DDBJ databases">
        <title>Deep-cultivation of Planctomycetes and their phenomic and genomic characterization uncovers novel biology.</title>
        <authorList>
            <person name="Wiegand S."/>
            <person name="Jogler M."/>
            <person name="Boedeker C."/>
            <person name="Pinto D."/>
            <person name="Vollmers J."/>
            <person name="Rivas-Marin E."/>
            <person name="Kohn T."/>
            <person name="Peeters S.H."/>
            <person name="Heuer A."/>
            <person name="Rast P."/>
            <person name="Oberbeckmann S."/>
            <person name="Bunk B."/>
            <person name="Jeske O."/>
            <person name="Meyerdierks A."/>
            <person name="Storesund J.E."/>
            <person name="Kallscheuer N."/>
            <person name="Luecker S."/>
            <person name="Lage O.M."/>
            <person name="Pohl T."/>
            <person name="Merkel B.J."/>
            <person name="Hornburger P."/>
            <person name="Mueller R.-W."/>
            <person name="Bruemmer F."/>
            <person name="Labrenz M."/>
            <person name="Spormann A.M."/>
            <person name="Op den Camp H."/>
            <person name="Overmann J."/>
            <person name="Amann R."/>
            <person name="Jetten M.S.M."/>
            <person name="Mascher T."/>
            <person name="Medema M.H."/>
            <person name="Devos D.P."/>
            <person name="Kaster A.-K."/>
            <person name="Ovreas L."/>
            <person name="Rohde M."/>
            <person name="Galperin M.Y."/>
            <person name="Jogler C."/>
        </authorList>
    </citation>
    <scope>NUCLEOTIDE SEQUENCE [LARGE SCALE GENOMIC DNA]</scope>
    <source>
        <strain evidence="10 11">Pla133</strain>
    </source>
</reference>
<name>A0A518BHY7_9BACT</name>
<keyword evidence="11" id="KW-1185">Reference proteome</keyword>
<dbReference type="InterPro" id="IPR001789">
    <property type="entry name" value="Sig_transdc_resp-reg_receiver"/>
</dbReference>
<dbReference type="SMART" id="SM00862">
    <property type="entry name" value="Trans_reg_C"/>
    <property type="match status" value="1"/>
</dbReference>
<organism evidence="10 11">
    <name type="scientific">Engelhardtia mirabilis</name>
    <dbReference type="NCBI Taxonomy" id="2528011"/>
    <lineage>
        <taxon>Bacteria</taxon>
        <taxon>Pseudomonadati</taxon>
        <taxon>Planctomycetota</taxon>
        <taxon>Planctomycetia</taxon>
        <taxon>Planctomycetia incertae sedis</taxon>
        <taxon>Engelhardtia</taxon>
    </lineage>
</organism>
<dbReference type="AlphaFoldDB" id="A0A518BHY7"/>
<dbReference type="Proteomes" id="UP000316921">
    <property type="component" value="Chromosome"/>
</dbReference>
<dbReference type="PANTHER" id="PTHR48111:SF22">
    <property type="entry name" value="REGULATOR OF RPOS"/>
    <property type="match status" value="1"/>
</dbReference>
<dbReference type="Pfam" id="PF00486">
    <property type="entry name" value="Trans_reg_C"/>
    <property type="match status" value="1"/>
</dbReference>
<evidence type="ECO:0000256" key="2">
    <source>
        <dbReference type="ARBA" id="ARBA00023012"/>
    </source>
</evidence>
<evidence type="ECO:0000256" key="4">
    <source>
        <dbReference type="ARBA" id="ARBA00023125"/>
    </source>
</evidence>
<dbReference type="GO" id="GO:0032993">
    <property type="term" value="C:protein-DNA complex"/>
    <property type="evidence" value="ECO:0007669"/>
    <property type="project" value="TreeGrafter"/>
</dbReference>
<keyword evidence="5" id="KW-0804">Transcription</keyword>
<dbReference type="CDD" id="cd00383">
    <property type="entry name" value="trans_reg_C"/>
    <property type="match status" value="1"/>
</dbReference>
<dbReference type="FunFam" id="3.40.50.2300:FF:000002">
    <property type="entry name" value="DNA-binding response regulator PhoP"/>
    <property type="match status" value="1"/>
</dbReference>
<dbReference type="Gene3D" id="3.40.50.2300">
    <property type="match status" value="1"/>
</dbReference>
<evidence type="ECO:0000256" key="1">
    <source>
        <dbReference type="ARBA" id="ARBA00022553"/>
    </source>
</evidence>